<evidence type="ECO:0000259" key="7">
    <source>
        <dbReference type="Pfam" id="PF00892"/>
    </source>
</evidence>
<feature type="transmembrane region" description="Helical" evidence="6">
    <location>
        <begin position="130"/>
        <end position="149"/>
    </location>
</feature>
<dbReference type="InterPro" id="IPR050638">
    <property type="entry name" value="AA-Vitamin_Transporters"/>
</dbReference>
<dbReference type="GO" id="GO:0016020">
    <property type="term" value="C:membrane"/>
    <property type="evidence" value="ECO:0007669"/>
    <property type="project" value="UniProtKB-SubCell"/>
</dbReference>
<evidence type="ECO:0000256" key="5">
    <source>
        <dbReference type="ARBA" id="ARBA00023136"/>
    </source>
</evidence>
<evidence type="ECO:0000256" key="2">
    <source>
        <dbReference type="ARBA" id="ARBA00007362"/>
    </source>
</evidence>
<comment type="subcellular location">
    <subcellularLocation>
        <location evidence="1">Membrane</location>
        <topology evidence="1">Multi-pass membrane protein</topology>
    </subcellularLocation>
</comment>
<feature type="transmembrane region" description="Helical" evidence="6">
    <location>
        <begin position="15"/>
        <end position="35"/>
    </location>
</feature>
<dbReference type="AlphaFoldDB" id="A0A9X9WXM1"/>
<feature type="transmembrane region" description="Helical" evidence="6">
    <location>
        <begin position="186"/>
        <end position="205"/>
    </location>
</feature>
<reference evidence="8" key="1">
    <citation type="submission" date="2020-01" db="EMBL/GenBank/DDBJ databases">
        <authorList>
            <person name="Rat A."/>
        </authorList>
    </citation>
    <scope>NUCLEOTIDE SEQUENCE</scope>
    <source>
        <strain evidence="8">LMG 31231</strain>
    </source>
</reference>
<reference evidence="8" key="2">
    <citation type="journal article" date="2021" name="Syst. Appl. Microbiol.">
        <title>Roseomonas hellenica sp. nov., isolated from roots of wild-growing Alkanna tinctoria.</title>
        <authorList>
            <person name="Rat A."/>
            <person name="Naranjo H.D."/>
            <person name="Lebbe L."/>
            <person name="Cnockaert M."/>
            <person name="Krigas N."/>
            <person name="Grigoriadou K."/>
            <person name="Maloupa E."/>
            <person name="Willems A."/>
        </authorList>
    </citation>
    <scope>NUCLEOTIDE SEQUENCE</scope>
    <source>
        <strain evidence="8">LMG 31231</strain>
    </source>
</reference>
<evidence type="ECO:0000256" key="3">
    <source>
        <dbReference type="ARBA" id="ARBA00022692"/>
    </source>
</evidence>
<dbReference type="InterPro" id="IPR000620">
    <property type="entry name" value="EamA_dom"/>
</dbReference>
<protein>
    <submittedName>
        <fullName evidence="8">DMT family transporter</fullName>
    </submittedName>
</protein>
<evidence type="ECO:0000256" key="4">
    <source>
        <dbReference type="ARBA" id="ARBA00022989"/>
    </source>
</evidence>
<feature type="transmembrane region" description="Helical" evidence="6">
    <location>
        <begin position="72"/>
        <end position="93"/>
    </location>
</feature>
<dbReference type="Proteomes" id="UP001138751">
    <property type="component" value="Unassembled WGS sequence"/>
</dbReference>
<dbReference type="EMBL" id="JAAEDM010000028">
    <property type="protein sequence ID" value="MBR0671900.1"/>
    <property type="molecule type" value="Genomic_DNA"/>
</dbReference>
<sequence>MSATGAAARDRRKGWAAALGVLAIWVGFQLVGRVAVRQDFTPWDIGALRYAGAFLLAAPIAWRVGVPRIPPVRFAAVMATAGFGFPLCAYLGFAHAPAAHGAVIMSAGLPVATTILAWALLREAAGRRRLASLGAVVLAALLLAADGRASPPGAWIGDLFYAAASFCWAGYTLLVRRWRLPALGTTLLIALAGAPVFLPVWWLALPSNMAAAPPGEALFQMVYQGMLASVTAGFLYTTAVARIGPGPTTLVGALVPGLVALAAWPLLGEPLGLPGMAGVVLAMGGMALGVARAR</sequence>
<dbReference type="InterPro" id="IPR037185">
    <property type="entry name" value="EmrE-like"/>
</dbReference>
<feature type="transmembrane region" description="Helical" evidence="6">
    <location>
        <begin position="47"/>
        <end position="65"/>
    </location>
</feature>
<gene>
    <name evidence="8" type="ORF">GXW76_12035</name>
</gene>
<proteinExistence type="inferred from homology"/>
<comment type="caution">
    <text evidence="8">The sequence shown here is derived from an EMBL/GenBank/DDBJ whole genome shotgun (WGS) entry which is preliminary data.</text>
</comment>
<evidence type="ECO:0000256" key="1">
    <source>
        <dbReference type="ARBA" id="ARBA00004141"/>
    </source>
</evidence>
<keyword evidence="9" id="KW-1185">Reference proteome</keyword>
<feature type="domain" description="EamA" evidence="7">
    <location>
        <begin position="14"/>
        <end position="143"/>
    </location>
</feature>
<name>A0A9X9WXM1_9PROT</name>
<comment type="similarity">
    <text evidence="2">Belongs to the EamA transporter family.</text>
</comment>
<dbReference type="RefSeq" id="WP_211862274.1">
    <property type="nucleotide sequence ID" value="NZ_JAAEDM010000028.1"/>
</dbReference>
<dbReference type="PANTHER" id="PTHR32322:SF2">
    <property type="entry name" value="EAMA DOMAIN-CONTAINING PROTEIN"/>
    <property type="match status" value="1"/>
</dbReference>
<feature type="transmembrane region" description="Helical" evidence="6">
    <location>
        <begin position="248"/>
        <end position="267"/>
    </location>
</feature>
<feature type="transmembrane region" description="Helical" evidence="6">
    <location>
        <begin position="155"/>
        <end position="174"/>
    </location>
</feature>
<dbReference type="PANTHER" id="PTHR32322">
    <property type="entry name" value="INNER MEMBRANE TRANSPORTER"/>
    <property type="match status" value="1"/>
</dbReference>
<keyword evidence="3 6" id="KW-0812">Transmembrane</keyword>
<feature type="transmembrane region" description="Helical" evidence="6">
    <location>
        <begin position="217"/>
        <end position="236"/>
    </location>
</feature>
<feature type="transmembrane region" description="Helical" evidence="6">
    <location>
        <begin position="99"/>
        <end position="121"/>
    </location>
</feature>
<feature type="transmembrane region" description="Helical" evidence="6">
    <location>
        <begin position="273"/>
        <end position="291"/>
    </location>
</feature>
<dbReference type="Pfam" id="PF00892">
    <property type="entry name" value="EamA"/>
    <property type="match status" value="2"/>
</dbReference>
<dbReference type="SUPFAM" id="SSF103481">
    <property type="entry name" value="Multidrug resistance efflux transporter EmrE"/>
    <property type="match status" value="2"/>
</dbReference>
<accession>A0A9X9WXM1</accession>
<organism evidence="8 9">
    <name type="scientific">Neoroseomonas soli</name>
    <dbReference type="NCBI Taxonomy" id="1081025"/>
    <lineage>
        <taxon>Bacteria</taxon>
        <taxon>Pseudomonadati</taxon>
        <taxon>Pseudomonadota</taxon>
        <taxon>Alphaproteobacteria</taxon>
        <taxon>Acetobacterales</taxon>
        <taxon>Acetobacteraceae</taxon>
        <taxon>Neoroseomonas</taxon>
    </lineage>
</organism>
<keyword evidence="5 6" id="KW-0472">Membrane</keyword>
<feature type="domain" description="EamA" evidence="7">
    <location>
        <begin position="156"/>
        <end position="288"/>
    </location>
</feature>
<keyword evidence="4 6" id="KW-1133">Transmembrane helix</keyword>
<evidence type="ECO:0000313" key="8">
    <source>
        <dbReference type="EMBL" id="MBR0671900.1"/>
    </source>
</evidence>
<evidence type="ECO:0000256" key="6">
    <source>
        <dbReference type="SAM" id="Phobius"/>
    </source>
</evidence>
<evidence type="ECO:0000313" key="9">
    <source>
        <dbReference type="Proteomes" id="UP001138751"/>
    </source>
</evidence>